<proteinExistence type="predicted"/>
<dbReference type="InterPro" id="IPR009241">
    <property type="entry name" value="HigB-like"/>
</dbReference>
<dbReference type="Pfam" id="PF05973">
    <property type="entry name" value="Gp49"/>
    <property type="match status" value="1"/>
</dbReference>
<dbReference type="EMBL" id="JAUOES010000053">
    <property type="protein sequence ID" value="MDT3282992.1"/>
    <property type="molecule type" value="Genomic_DNA"/>
</dbReference>
<name>A0ABU3G6P7_9GAMM</name>
<keyword evidence="2" id="KW-1185">Reference proteome</keyword>
<comment type="caution">
    <text evidence="1">The sequence shown here is derived from an EMBL/GenBank/DDBJ whole genome shotgun (WGS) entry which is preliminary data.</text>
</comment>
<gene>
    <name evidence="1" type="ORF">Q4Q50_22160</name>
</gene>
<evidence type="ECO:0000313" key="1">
    <source>
        <dbReference type="EMBL" id="MDT3282992.1"/>
    </source>
</evidence>
<dbReference type="RefSeq" id="WP_311901191.1">
    <property type="nucleotide sequence ID" value="NZ_JAUOES010000053.1"/>
</dbReference>
<evidence type="ECO:0000313" key="2">
    <source>
        <dbReference type="Proteomes" id="UP001249505"/>
    </source>
</evidence>
<accession>A0ABU3G6P7</accession>
<dbReference type="Proteomes" id="UP001249505">
    <property type="component" value="Unassembled WGS sequence"/>
</dbReference>
<protein>
    <submittedName>
        <fullName evidence="1">Type II toxin-antitoxin system RelE/ParE family toxin</fullName>
    </submittedName>
</protein>
<organism evidence="1 2">
    <name type="scientific">Shewanella scandinavica</name>
    <dbReference type="NCBI Taxonomy" id="3063538"/>
    <lineage>
        <taxon>Bacteria</taxon>
        <taxon>Pseudomonadati</taxon>
        <taxon>Pseudomonadota</taxon>
        <taxon>Gammaproteobacteria</taxon>
        <taxon>Alteromonadales</taxon>
        <taxon>Shewanellaceae</taxon>
        <taxon>Shewanella</taxon>
    </lineage>
</organism>
<reference evidence="1 2" key="1">
    <citation type="submission" date="2023-07" db="EMBL/GenBank/DDBJ databases">
        <title>Novel Shewanella species isolated from Baltic Sea sediments.</title>
        <authorList>
            <person name="Martin-Rodriguez A.J."/>
        </authorList>
    </citation>
    <scope>NUCLEOTIDE SEQUENCE [LARGE SCALE GENOMIC DNA]</scope>
    <source>
        <strain evidence="1 2">SP2S1-2</strain>
    </source>
</reference>
<sequence length="105" mass="11791">MSDENDCEFHGDSKKKLDSFPYEIKEQFIFAITQLCYGLTPTNIKPLHGLGSGVKEICKNGKPAYRCVYAIKNGIVHILHAFVKTSDGTDSKHENTIKIRYKAIA</sequence>